<name>A0A4Y6PV84_PERCE</name>
<dbReference type="Proteomes" id="UP000315995">
    <property type="component" value="Chromosome"/>
</dbReference>
<dbReference type="AlphaFoldDB" id="A0A4Y6PV84"/>
<keyword evidence="2" id="KW-1185">Reference proteome</keyword>
<sequence length="721" mass="79773">MPLTPPKLDDRDFEALFREARNRIPQYLPEWTDWNESDPGITLLQLQSWLAETILYRLNQVPELHYVKMLELLGEELLAAQPAVAHLTFEAKPDAGSEVVVPPRTRVAVDDPDLDAPLYFETETSLVALTATLDKVIRLEDARLSAQTYRSQPELMQDVSEQNGEDARAWAPFGEAAAEIGRQAMPALLLGFKSKQPFTRQDFALHVVPPDARRLLDEPQGRTSPPAPDGEAFRLEADVDWGFFDGKRWRRAVVLDDSSRGLSRTGYVRLRVTGPLPQLPLSQLGYVEASDDEESYYWLRARLSGGHYPTAPELDRIVTNTVRATASVTVYDESLGASDGTPNQVFALANRPVLGAIELEVPELDGEPWMEVDDFYASSPHDRHYVVNRTRGEILFGDGRRGRIPPATADAVIAREYRYGGGAVGNVGAQTITTLFDHPRGISGVTNHRPSDGGRDEETLDEAKMRVAHTMRNGDRAVTLSDFEQLALQAGSLARAHAFAALTPGPDGQTAGRRIEVVIVPMGDGDHPEPSPTLLEEVTRYLDGRRLVTTELCVRGPTYVPVDLAVEVRAQPTADLAAIREEVDRRLRAYLHPLDGGRDAGGWPFGRDVYYSELLREVMLVDGVGHVADLVLTRLVEAYDEAPTQAQMDAARDGLPSLSKPGCAPQIDVLDTTELDDQGEPTLRYYVTASWRCCDLPVEAGALIDVRQIEVAVRYVYEEGR</sequence>
<accession>A0A4Y6PV84</accession>
<protein>
    <submittedName>
        <fullName evidence="1">Putative baseplate assembly protein</fullName>
    </submittedName>
</protein>
<reference evidence="1 2" key="1">
    <citation type="submission" date="2019-06" db="EMBL/GenBank/DDBJ databases">
        <title>Persicimonas caeni gen. nov., sp. nov., a predatory bacterium isolated from solar saltern.</title>
        <authorList>
            <person name="Wang S."/>
        </authorList>
    </citation>
    <scope>NUCLEOTIDE SEQUENCE [LARGE SCALE GENOMIC DNA]</scope>
    <source>
        <strain evidence="1 2">YN101</strain>
    </source>
</reference>
<evidence type="ECO:0000313" key="1">
    <source>
        <dbReference type="EMBL" id="QDG52264.1"/>
    </source>
</evidence>
<dbReference type="OrthoDB" id="9796131at2"/>
<dbReference type="RefSeq" id="WP_141198736.1">
    <property type="nucleotide sequence ID" value="NZ_CP041186.1"/>
</dbReference>
<dbReference type="NCBIfam" id="TIGR02243">
    <property type="entry name" value="putative baseplate assembly protein"/>
    <property type="match status" value="1"/>
</dbReference>
<proteinExistence type="predicted"/>
<evidence type="ECO:0000313" key="2">
    <source>
        <dbReference type="Proteomes" id="UP000315995"/>
    </source>
</evidence>
<dbReference type="InterPro" id="IPR011749">
    <property type="entry name" value="CHP02243"/>
</dbReference>
<accession>A0A5B8YBG6</accession>
<organism evidence="1 2">
    <name type="scientific">Persicimonas caeni</name>
    <dbReference type="NCBI Taxonomy" id="2292766"/>
    <lineage>
        <taxon>Bacteria</taxon>
        <taxon>Deltaproteobacteria</taxon>
        <taxon>Bradymonadales</taxon>
        <taxon>Bradymonadaceae</taxon>
        <taxon>Persicimonas</taxon>
    </lineage>
</organism>
<dbReference type="EMBL" id="CP041186">
    <property type="protein sequence ID" value="QDG52264.1"/>
    <property type="molecule type" value="Genomic_DNA"/>
</dbReference>
<gene>
    <name evidence="1" type="ORF">FIV42_16415</name>
</gene>